<evidence type="ECO:0000313" key="3">
    <source>
        <dbReference type="Proteomes" id="UP000006230"/>
    </source>
</evidence>
<evidence type="ECO:0008006" key="4">
    <source>
        <dbReference type="Google" id="ProtNLM"/>
    </source>
</evidence>
<gene>
    <name evidence="2" type="ORF">R2601_12006</name>
</gene>
<organism evidence="2 3">
    <name type="scientific">Salipiger bermudensis (strain DSM 26914 / JCM 13377 / KCTC 12554 / HTCC2601)</name>
    <name type="common">Pelagibaca bermudensis</name>
    <dbReference type="NCBI Taxonomy" id="314265"/>
    <lineage>
        <taxon>Bacteria</taxon>
        <taxon>Pseudomonadati</taxon>
        <taxon>Pseudomonadota</taxon>
        <taxon>Alphaproteobacteria</taxon>
        <taxon>Rhodobacterales</taxon>
        <taxon>Roseobacteraceae</taxon>
        <taxon>Salipiger</taxon>
    </lineage>
</organism>
<dbReference type="eggNOG" id="COG2982">
    <property type="taxonomic scope" value="Bacteria"/>
</dbReference>
<keyword evidence="1" id="KW-0732">Signal</keyword>
<dbReference type="AlphaFoldDB" id="Q0FI72"/>
<dbReference type="InterPro" id="IPR018666">
    <property type="entry name" value="DUF2125"/>
</dbReference>
<feature type="signal peptide" evidence="1">
    <location>
        <begin position="1"/>
        <end position="23"/>
    </location>
</feature>
<accession>Q0FI72</accession>
<feature type="chain" id="PRO_5004171643" description="DUF2125 domain-containing protein" evidence="1">
    <location>
        <begin position="24"/>
        <end position="507"/>
    </location>
</feature>
<dbReference type="HOGENOM" id="CLU_041418_0_0_5"/>
<sequence>MRVSNLAAAAASAALLAAPPAWADVTPEQVWGDLEAYLASFGYAVTAEESRSGDTLTLTDMTVRMSFPEDEGEMTVMLEQMALRDQGDGTVALDLPTTLPVRISIAPTDEETVDLTLDYTLDGMEMIIAGDPEDMTYVYSATSMAVVLSELVVDDETIPSDNAAAQISAGPVDGETRITLAEGMRAISQQLSLGTVSYNILGSDPEGDGAGMLAGTLEGVSSDSTTELPEAVSSETMNDLLRAGMTVDATTRYTAGQSRFTMTEDGQTTSGETSSRGGSFALKMSQDALDYDLRALGMSVDLTTPEMPFPITAQMDEMRLGLMMPVGASEEPVDAAAKLTLAGFTTSDMIWSIFDPMGILPRDPATVAIDLAGKVTPSVDLLDPEQIEALDGQTPPGELNALTLNNLTIEAGGAQITGEGDFTFDNTDLQSFDGMPRPEGALSLKLSGANGLIDNLIQMGLVSDQDAMGARMMMSMFAVPGSEPDTLNSTIEVNEQGHVLANGQRIK</sequence>
<dbReference type="Pfam" id="PF09898">
    <property type="entry name" value="DUF2125"/>
    <property type="match status" value="1"/>
</dbReference>
<name>Q0FI72_SALBH</name>
<dbReference type="RefSeq" id="WP_007794121.1">
    <property type="nucleotide sequence ID" value="NZ_DS022276.1"/>
</dbReference>
<dbReference type="Proteomes" id="UP000006230">
    <property type="component" value="Unassembled WGS sequence"/>
</dbReference>
<dbReference type="EMBL" id="AATQ01000062">
    <property type="protein sequence ID" value="EAU43885.1"/>
    <property type="molecule type" value="Genomic_DNA"/>
</dbReference>
<dbReference type="STRING" id="314265.R2601_12006"/>
<comment type="caution">
    <text evidence="2">The sequence shown here is derived from an EMBL/GenBank/DDBJ whole genome shotgun (WGS) entry which is preliminary data.</text>
</comment>
<evidence type="ECO:0000256" key="1">
    <source>
        <dbReference type="SAM" id="SignalP"/>
    </source>
</evidence>
<protein>
    <recommendedName>
        <fullName evidence="4">DUF2125 domain-containing protein</fullName>
    </recommendedName>
</protein>
<evidence type="ECO:0000313" key="2">
    <source>
        <dbReference type="EMBL" id="EAU43885.1"/>
    </source>
</evidence>
<keyword evidence="3" id="KW-1185">Reference proteome</keyword>
<dbReference type="OrthoDB" id="7791409at2"/>
<reference evidence="2 3" key="1">
    <citation type="journal article" date="2010" name="J. Bacteriol.">
        <title>Genome sequences of Pelagibaca bermudensis HTCC2601T and Maritimibacter alkaliphilus HTCC2654T, the type strains of two marine Roseobacter genera.</title>
        <authorList>
            <person name="Thrash J.C."/>
            <person name="Cho J.C."/>
            <person name="Ferriera S."/>
            <person name="Johnson J."/>
            <person name="Vergin K.L."/>
            <person name="Giovannoni S.J."/>
        </authorList>
    </citation>
    <scope>NUCLEOTIDE SEQUENCE [LARGE SCALE GENOMIC DNA]</scope>
    <source>
        <strain evidence="3">DSM 26914 / JCM 13377 / KCTC 12554 / HTCC2601</strain>
    </source>
</reference>
<proteinExistence type="predicted"/>